<feature type="chain" id="PRO_5012385042" evidence="1">
    <location>
        <begin position="19"/>
        <end position="201"/>
    </location>
</feature>
<proteinExistence type="predicted"/>
<sequence>MKFLKYLFIFCCFKLVLSGGQDECGSPYLELIGLFDNYKEIVAKFVDVAIFFVNYVSETADSAEEILATDDIKTQEVQDFINNIDLNGFASYEIINYIGMLPSEEQSSGNVFRIALLGILAANAEDNFQNILNTVISEMIRVLSPEEVEVILASIGNQAPVEFPLSCIQIPLINLAQVSTERDVEYTTVFNERLDSLKSEP</sequence>
<keyword evidence="3" id="KW-1185">Reference proteome</keyword>
<evidence type="ECO:0000313" key="2">
    <source>
        <dbReference type="EMBL" id="CRK87846.1"/>
    </source>
</evidence>
<evidence type="ECO:0000256" key="1">
    <source>
        <dbReference type="SAM" id="SignalP"/>
    </source>
</evidence>
<dbReference type="AlphaFoldDB" id="A0A1J1HN00"/>
<accession>A0A1J1HN00</accession>
<gene>
    <name evidence="2" type="ORF">CLUMA_CG001633</name>
</gene>
<evidence type="ECO:0000313" key="3">
    <source>
        <dbReference type="Proteomes" id="UP000183832"/>
    </source>
</evidence>
<dbReference type="Proteomes" id="UP000183832">
    <property type="component" value="Unassembled WGS sequence"/>
</dbReference>
<dbReference type="EMBL" id="CVRI01000006">
    <property type="protein sequence ID" value="CRK87846.1"/>
    <property type="molecule type" value="Genomic_DNA"/>
</dbReference>
<keyword evidence="1" id="KW-0732">Signal</keyword>
<protein>
    <submittedName>
        <fullName evidence="2">CLUMA_CG001633, isoform A</fullName>
    </submittedName>
</protein>
<reference evidence="2 3" key="1">
    <citation type="submission" date="2015-04" db="EMBL/GenBank/DDBJ databases">
        <authorList>
            <person name="Syromyatnikov M.Y."/>
            <person name="Popov V.N."/>
        </authorList>
    </citation>
    <scope>NUCLEOTIDE SEQUENCE [LARGE SCALE GENOMIC DNA]</scope>
</reference>
<feature type="signal peptide" evidence="1">
    <location>
        <begin position="1"/>
        <end position="18"/>
    </location>
</feature>
<name>A0A1J1HN00_9DIPT</name>
<organism evidence="2 3">
    <name type="scientific">Clunio marinus</name>
    <dbReference type="NCBI Taxonomy" id="568069"/>
    <lineage>
        <taxon>Eukaryota</taxon>
        <taxon>Metazoa</taxon>
        <taxon>Ecdysozoa</taxon>
        <taxon>Arthropoda</taxon>
        <taxon>Hexapoda</taxon>
        <taxon>Insecta</taxon>
        <taxon>Pterygota</taxon>
        <taxon>Neoptera</taxon>
        <taxon>Endopterygota</taxon>
        <taxon>Diptera</taxon>
        <taxon>Nematocera</taxon>
        <taxon>Chironomoidea</taxon>
        <taxon>Chironomidae</taxon>
        <taxon>Clunio</taxon>
    </lineage>
</organism>